<keyword evidence="6" id="KW-0411">Iron-sulfur</keyword>
<accession>A0A844FEY4</accession>
<dbReference type="AlphaFoldDB" id="A0A844FEY4"/>
<dbReference type="CDD" id="cd01335">
    <property type="entry name" value="Radical_SAM"/>
    <property type="match status" value="1"/>
</dbReference>
<dbReference type="SFLD" id="SFLDG01067">
    <property type="entry name" value="SPASM/twitch_domain_containing"/>
    <property type="match status" value="2"/>
</dbReference>
<feature type="domain" description="Radical SAM core" evidence="7">
    <location>
        <begin position="90"/>
        <end position="304"/>
    </location>
</feature>
<dbReference type="InterPro" id="IPR006638">
    <property type="entry name" value="Elp3/MiaA/NifB-like_rSAM"/>
</dbReference>
<dbReference type="Gene3D" id="3.20.20.70">
    <property type="entry name" value="Aldolase class I"/>
    <property type="match status" value="1"/>
</dbReference>
<evidence type="ECO:0000313" key="8">
    <source>
        <dbReference type="EMBL" id="MSS42545.1"/>
    </source>
</evidence>
<comment type="cofactor">
    <cofactor evidence="1">
        <name>[4Fe-4S] cluster</name>
        <dbReference type="ChEBI" id="CHEBI:49883"/>
    </cofactor>
</comment>
<proteinExistence type="predicted"/>
<dbReference type="Pfam" id="PF04055">
    <property type="entry name" value="Radical_SAM"/>
    <property type="match status" value="1"/>
</dbReference>
<dbReference type="Pfam" id="PF13186">
    <property type="entry name" value="SPASM"/>
    <property type="match status" value="1"/>
</dbReference>
<evidence type="ECO:0000256" key="1">
    <source>
        <dbReference type="ARBA" id="ARBA00001966"/>
    </source>
</evidence>
<dbReference type="Proteomes" id="UP000462760">
    <property type="component" value="Unassembled WGS sequence"/>
</dbReference>
<dbReference type="GO" id="GO:0051536">
    <property type="term" value="F:iron-sulfur cluster binding"/>
    <property type="evidence" value="ECO:0007669"/>
    <property type="project" value="UniProtKB-KW"/>
</dbReference>
<evidence type="ECO:0000256" key="3">
    <source>
        <dbReference type="ARBA" id="ARBA00022691"/>
    </source>
</evidence>
<dbReference type="PANTHER" id="PTHR11228:SF7">
    <property type="entry name" value="PQQA PEPTIDE CYCLASE"/>
    <property type="match status" value="1"/>
</dbReference>
<comment type="caution">
    <text evidence="8">The sequence shown here is derived from an EMBL/GenBank/DDBJ whole genome shotgun (WGS) entry which is preliminary data.</text>
</comment>
<evidence type="ECO:0000256" key="4">
    <source>
        <dbReference type="ARBA" id="ARBA00022723"/>
    </source>
</evidence>
<dbReference type="SFLD" id="SFLDG01387">
    <property type="entry name" value="BtrN-like_SPASM_domain_contain"/>
    <property type="match status" value="1"/>
</dbReference>
<sequence>MGLRFMLRKENFGAILYDRENFEFYFIDKFGFEIILNINKFGIQRTIEFYDYDERDSVTFYIKELNELGLVKGNKIDADIIINKPTEKSLSAPVKAYLTITDFCNLKCDHCFGDFGKGNEMNMKNIREILKQLNDLGVPQISITGGEPLCHPRIYDIVELIIQEGFTIQMTTNGLLINDEFINTFSKYSDQCFRISVSLDGIKEAHDKVRGEGNFSKVMDRIKFLQKNHFKFGINTVISNYNIDTIDEYLDMLLENEITDVSFSLIMPTGRAADSEINLINLNSSLWKHKIKKAKESIQQFAIKSSSSQYVFGDVVTSEGKFILEKDEIRKELGLERCGAGSYIITISSNGDLIPCVHLKDFFNKRKVYSESVFEKPLKDIWDSNAQFLFMRNLKTGNSCLLCDSYIDGTCVGGCPAISDAFYSSILDKDPYCPKWEV</sequence>
<organism evidence="8 9">
    <name type="scientific">Anaerosalibacter bizertensis</name>
    <dbReference type="NCBI Taxonomy" id="932217"/>
    <lineage>
        <taxon>Bacteria</taxon>
        <taxon>Bacillati</taxon>
        <taxon>Bacillota</taxon>
        <taxon>Tissierellia</taxon>
        <taxon>Tissierellales</taxon>
        <taxon>Sporanaerobacteraceae</taxon>
        <taxon>Anaerosalibacter</taxon>
    </lineage>
</organism>
<dbReference type="InterPro" id="IPR058240">
    <property type="entry name" value="rSAM_sf"/>
</dbReference>
<dbReference type="SFLD" id="SFLDS00029">
    <property type="entry name" value="Radical_SAM"/>
    <property type="match status" value="2"/>
</dbReference>
<keyword evidence="4" id="KW-0479">Metal-binding</keyword>
<dbReference type="SUPFAM" id="SSF102114">
    <property type="entry name" value="Radical SAM enzymes"/>
    <property type="match status" value="1"/>
</dbReference>
<dbReference type="EMBL" id="VULR01000002">
    <property type="protein sequence ID" value="MSS42545.1"/>
    <property type="molecule type" value="Genomic_DNA"/>
</dbReference>
<dbReference type="GO" id="GO:0003824">
    <property type="term" value="F:catalytic activity"/>
    <property type="evidence" value="ECO:0007669"/>
    <property type="project" value="InterPro"/>
</dbReference>
<dbReference type="GO" id="GO:0046872">
    <property type="term" value="F:metal ion binding"/>
    <property type="evidence" value="ECO:0007669"/>
    <property type="project" value="UniProtKB-KW"/>
</dbReference>
<dbReference type="InterPro" id="IPR050377">
    <property type="entry name" value="Radical_SAM_PqqE_MftC-like"/>
</dbReference>
<protein>
    <submittedName>
        <fullName evidence="8">Radical SAM protein</fullName>
    </submittedName>
</protein>
<dbReference type="InterPro" id="IPR034391">
    <property type="entry name" value="AdoMet-like_SPASM_containing"/>
</dbReference>
<dbReference type="NCBIfam" id="TIGR04085">
    <property type="entry name" value="rSAM_more_4Fe4S"/>
    <property type="match status" value="1"/>
</dbReference>
<dbReference type="InterPro" id="IPR013785">
    <property type="entry name" value="Aldolase_TIM"/>
</dbReference>
<dbReference type="InterPro" id="IPR023885">
    <property type="entry name" value="4Fe4S-binding_SPASM_dom"/>
</dbReference>
<dbReference type="SMART" id="SM00729">
    <property type="entry name" value="Elp3"/>
    <property type="match status" value="1"/>
</dbReference>
<dbReference type="OrthoDB" id="9810775at2"/>
<dbReference type="SFLD" id="SFLDG01386">
    <property type="entry name" value="main_SPASM_domain-containing"/>
    <property type="match status" value="1"/>
</dbReference>
<dbReference type="PANTHER" id="PTHR11228">
    <property type="entry name" value="RADICAL SAM DOMAIN PROTEIN"/>
    <property type="match status" value="1"/>
</dbReference>
<keyword evidence="3" id="KW-0949">S-adenosyl-L-methionine</keyword>
<evidence type="ECO:0000256" key="5">
    <source>
        <dbReference type="ARBA" id="ARBA00023004"/>
    </source>
</evidence>
<evidence type="ECO:0000256" key="6">
    <source>
        <dbReference type="ARBA" id="ARBA00023014"/>
    </source>
</evidence>
<reference evidence="8 9" key="1">
    <citation type="submission" date="2019-08" db="EMBL/GenBank/DDBJ databases">
        <title>In-depth cultivation of the pig gut microbiome towards novel bacterial diversity and tailored functional studies.</title>
        <authorList>
            <person name="Wylensek D."/>
            <person name="Hitch T.C.A."/>
            <person name="Clavel T."/>
        </authorList>
    </citation>
    <scope>NUCLEOTIDE SEQUENCE [LARGE SCALE GENOMIC DNA]</scope>
    <source>
        <strain evidence="8 9">Med78-601-WT-4W-RMD-3</strain>
    </source>
</reference>
<evidence type="ECO:0000259" key="7">
    <source>
        <dbReference type="PROSITE" id="PS51918"/>
    </source>
</evidence>
<gene>
    <name evidence="8" type="ORF">FYJ27_02185</name>
</gene>
<dbReference type="PROSITE" id="PS51918">
    <property type="entry name" value="RADICAL_SAM"/>
    <property type="match status" value="1"/>
</dbReference>
<evidence type="ECO:0000313" key="9">
    <source>
        <dbReference type="Proteomes" id="UP000462760"/>
    </source>
</evidence>
<keyword evidence="5" id="KW-0408">Iron</keyword>
<evidence type="ECO:0000256" key="2">
    <source>
        <dbReference type="ARBA" id="ARBA00022485"/>
    </source>
</evidence>
<dbReference type="InterPro" id="IPR007197">
    <property type="entry name" value="rSAM"/>
</dbReference>
<name>A0A844FEY4_9FIRM</name>
<keyword evidence="2" id="KW-0004">4Fe-4S</keyword>